<name>A0A0N1F912_9PROT</name>
<dbReference type="AlphaFoldDB" id="A0A0N1F912"/>
<comment type="caution">
    <text evidence="1">The sequence shown here is derived from an EMBL/GenBank/DDBJ whole genome shotgun (WGS) entry which is preliminary data.</text>
</comment>
<evidence type="ECO:0000313" key="1">
    <source>
        <dbReference type="EMBL" id="KPH85480.1"/>
    </source>
</evidence>
<sequence length="33" mass="3683">MGQDEQIKRNLACMINDPRVFAPDPVPVTGTIR</sequence>
<gene>
    <name evidence="1" type="ORF">GLUCOINTEAF2_0201067</name>
</gene>
<organism evidence="1 2">
    <name type="scientific">Komagataeibacter intermedius AF2</name>
    <dbReference type="NCBI Taxonomy" id="1458464"/>
    <lineage>
        <taxon>Bacteria</taxon>
        <taxon>Pseudomonadati</taxon>
        <taxon>Pseudomonadota</taxon>
        <taxon>Alphaproteobacteria</taxon>
        <taxon>Acetobacterales</taxon>
        <taxon>Acetobacteraceae</taxon>
        <taxon>Komagataeibacter</taxon>
    </lineage>
</organism>
<dbReference type="Proteomes" id="UP000031553">
    <property type="component" value="Unassembled WGS sequence"/>
</dbReference>
<proteinExistence type="predicted"/>
<dbReference type="EMBL" id="JUFX02000236">
    <property type="protein sequence ID" value="KPH85480.1"/>
    <property type="molecule type" value="Genomic_DNA"/>
</dbReference>
<evidence type="ECO:0000313" key="2">
    <source>
        <dbReference type="Proteomes" id="UP000031553"/>
    </source>
</evidence>
<accession>A0A0N1F912</accession>
<reference evidence="1 2" key="1">
    <citation type="submission" date="2015-07" db="EMBL/GenBank/DDBJ databases">
        <title>Draft Genome Sequence of Komagataeibacter intermedius Strain AF2, Isolated from Kombucha Tea.</title>
        <authorList>
            <person name="Santos R.A."/>
            <person name="Berretta A.A."/>
            <person name="Barud H.S."/>
            <person name="Ribeiro S.J."/>
            <person name="Gonzalez-Garcia L.N."/>
            <person name="Zucchi T.D."/>
            <person name="Goldman G.H."/>
            <person name="Riano-Pachon D.M."/>
        </authorList>
    </citation>
    <scope>NUCLEOTIDE SEQUENCE [LARGE SCALE GENOMIC DNA]</scope>
    <source>
        <strain evidence="1 2">AF2</strain>
    </source>
</reference>
<protein>
    <submittedName>
        <fullName evidence="1">Uncharacterized protein</fullName>
    </submittedName>
</protein>